<dbReference type="InterPro" id="IPR026341">
    <property type="entry name" value="T9SS_type_B"/>
</dbReference>
<keyword evidence="7" id="KW-1185">Reference proteome</keyword>
<feature type="compositionally biased region" description="Basic and acidic residues" evidence="5">
    <location>
        <begin position="418"/>
        <end position="434"/>
    </location>
</feature>
<feature type="compositionally biased region" description="Polar residues" evidence="5">
    <location>
        <begin position="625"/>
        <end position="635"/>
    </location>
</feature>
<feature type="region of interest" description="Disordered" evidence="5">
    <location>
        <begin position="313"/>
        <end position="663"/>
    </location>
</feature>
<evidence type="ECO:0000313" key="6">
    <source>
        <dbReference type="EMBL" id="MBO0342750.1"/>
    </source>
</evidence>
<evidence type="ECO:0000256" key="4">
    <source>
        <dbReference type="ARBA" id="ARBA00022837"/>
    </source>
</evidence>
<comment type="caution">
    <text evidence="6">The sequence shown here is derived from an EMBL/GenBank/DDBJ whole genome shotgun (WGS) entry which is preliminary data.</text>
</comment>
<feature type="region of interest" description="Disordered" evidence="5">
    <location>
        <begin position="133"/>
        <end position="173"/>
    </location>
</feature>
<feature type="compositionally biased region" description="Acidic residues" evidence="5">
    <location>
        <begin position="639"/>
        <end position="651"/>
    </location>
</feature>
<feature type="compositionally biased region" description="Acidic residues" evidence="5">
    <location>
        <begin position="142"/>
        <end position="164"/>
    </location>
</feature>
<feature type="compositionally biased region" description="Acidic residues" evidence="5">
    <location>
        <begin position="517"/>
        <end position="533"/>
    </location>
</feature>
<keyword evidence="2" id="KW-0964">Secreted</keyword>
<evidence type="ECO:0000256" key="1">
    <source>
        <dbReference type="ARBA" id="ARBA00004613"/>
    </source>
</evidence>
<dbReference type="RefSeq" id="WP_207029730.1">
    <property type="nucleotide sequence ID" value="NZ_JAFLNM010000003.1"/>
</dbReference>
<evidence type="ECO:0000313" key="7">
    <source>
        <dbReference type="Proteomes" id="UP000664807"/>
    </source>
</evidence>
<evidence type="ECO:0000256" key="5">
    <source>
        <dbReference type="SAM" id="MobiDB-lite"/>
    </source>
</evidence>
<keyword evidence="3" id="KW-0732">Signal</keyword>
<dbReference type="Pfam" id="PF13585">
    <property type="entry name" value="CHU_C"/>
    <property type="match status" value="1"/>
</dbReference>
<reference evidence="6 7" key="1">
    <citation type="submission" date="2021-03" db="EMBL/GenBank/DDBJ databases">
        <title>Muricauda lutimaris sp. nov. and Muricauda ruestringensis sp. nov, two marine members of the Flavobacteriaceae isolated from deep sea sediments of Western Pacific.</title>
        <authorList>
            <person name="Zhao S."/>
            <person name="Liu R."/>
        </authorList>
    </citation>
    <scope>NUCLEOTIDE SEQUENCE [LARGE SCALE GENOMIC DNA]</scope>
    <source>
        <strain evidence="6 7">BC31-3-A3</strain>
    </source>
</reference>
<feature type="compositionally biased region" description="Polar residues" evidence="5">
    <location>
        <begin position="584"/>
        <end position="598"/>
    </location>
</feature>
<dbReference type="EMBL" id="JAFLNM010000003">
    <property type="protein sequence ID" value="MBO0342750.1"/>
    <property type="molecule type" value="Genomic_DNA"/>
</dbReference>
<feature type="region of interest" description="Disordered" evidence="5">
    <location>
        <begin position="185"/>
        <end position="209"/>
    </location>
</feature>
<evidence type="ECO:0000256" key="2">
    <source>
        <dbReference type="ARBA" id="ARBA00022525"/>
    </source>
</evidence>
<feature type="compositionally biased region" description="Acidic residues" evidence="5">
    <location>
        <begin position="599"/>
        <end position="615"/>
    </location>
</feature>
<name>A0ABS3FHX2_9FLAO</name>
<protein>
    <submittedName>
        <fullName evidence="6">Gliding motility-associated C-terminal domain-containing protein</fullName>
    </submittedName>
</protein>
<feature type="compositionally biased region" description="Acidic residues" evidence="5">
    <location>
        <begin position="476"/>
        <end position="492"/>
    </location>
</feature>
<dbReference type="Proteomes" id="UP000664807">
    <property type="component" value="Unassembled WGS sequence"/>
</dbReference>
<dbReference type="InterPro" id="IPR059100">
    <property type="entry name" value="TSP3_bac"/>
</dbReference>
<feature type="compositionally biased region" description="Basic and acidic residues" evidence="5">
    <location>
        <begin position="336"/>
        <end position="352"/>
    </location>
</feature>
<comment type="subcellular location">
    <subcellularLocation>
        <location evidence="1">Secreted</location>
    </subcellularLocation>
</comment>
<accession>A0ABS3FHX2</accession>
<feature type="compositionally biased region" description="Acidic residues" evidence="5">
    <location>
        <begin position="435"/>
        <end position="451"/>
    </location>
</feature>
<organism evidence="6 7">
    <name type="scientific">Flagellimonas profundi</name>
    <dbReference type="NCBI Taxonomy" id="2915620"/>
    <lineage>
        <taxon>Bacteria</taxon>
        <taxon>Pseudomonadati</taxon>
        <taxon>Bacteroidota</taxon>
        <taxon>Flavobacteriia</taxon>
        <taxon>Flavobacteriales</taxon>
        <taxon>Flavobacteriaceae</taxon>
        <taxon>Flagellimonas</taxon>
    </lineage>
</organism>
<gene>
    <name evidence="6" type="ORF">J0654_13910</name>
</gene>
<dbReference type="Pfam" id="PF18884">
    <property type="entry name" value="TSP3_bac"/>
    <property type="match status" value="12"/>
</dbReference>
<evidence type="ECO:0000256" key="3">
    <source>
        <dbReference type="ARBA" id="ARBA00022729"/>
    </source>
</evidence>
<feature type="compositionally biased region" description="Acidic residues" evidence="5">
    <location>
        <begin position="353"/>
        <end position="369"/>
    </location>
</feature>
<proteinExistence type="predicted"/>
<feature type="compositionally biased region" description="Polar residues" evidence="5">
    <location>
        <begin position="502"/>
        <end position="516"/>
    </location>
</feature>
<dbReference type="NCBIfam" id="TIGR04131">
    <property type="entry name" value="Bac_Flav_CTERM"/>
    <property type="match status" value="1"/>
</dbReference>
<sequence length="1442" mass="152818">MEKITFLDFRKGKIFVLLLVLGFIVYPNITSFKNVPSSIENNRNISHDNTGDSYTLKSSDLALDLNAHINWETNDAIAQETGVCNYNSEEANYNGPDKVLLCHKEDKSYNNPRNGYHTISVAPASVKAHLDHGDTLGACGDGGDDTDADGDGVSDEDEKEDGTDPLDYCDYNPEHITFPQSDEYLQADCDGDGVSNGQEHHDGTDPLDPCDFVLEHQDCSVSDEWKKLDCDGDGVSNGQEHHDGTDPLDPCDFVLEHQDCSVSDEWKKLDCDGDGVSNGQEHHDGTDPLDPCDFVAEHQDCSVSDEWKKLDCDGDGVSNGQEQEDGTDPLDPCDFVAEHQDCSPSEEWKQTDCDGDGVTNEDETEDGTDPLDPCDYNPESVTLPQSGDYLTADCDGDGVTNEQEDEDGTDPQDPCDFVAEHQDCSPSEEWKQTDCDGDGVTNEDETEDGTDPLDPCDYNPESVTLPQSGDYLTADCDGDGVINEDEEEDGTDPQDSCDFVLGSQTVDPDSTWNTSDCDGDGVTNEDETEDGTDPLDPCDYNPESVTLPQSGDYLTADCDGDGVTNEQEDEDGTDPQDPCDFVLGSQTVDPDSTWNSSDCDGDGVTNEDETEDGTDPLDPCDYNADSVTLPQSAEWNSLDCDDDGNPNETDPDPLTANANDDFGSTPALTEVAINILENDDYLPNNDDNNQGVTAITRIGGDAVGVVVFDNETGFVNYTPVASESNTTVTIVYQVCNVVPDPSVCASATIYIEVGANTLDAVDDAYTVQTGGDGTIADSNVLSNDTYNGAPVTLDDVVLSSTPTAQLVINEDGSVGVVDGTGPGTYTIEYTICDASDSGNCDTATVTVEVTQGTGNVIDAVDDAYTLQTGGDGTIADSDVLSNDTYNGDPVTLADVVLSSTPTDQLVINGDGSVSVVDGTEPGTYTIEYTICDASDSGNCDTATVTVEVTQGTGNVIDAVDDAYTAQTGGDGTIADSDVLSNDTYNGDPVTLADVILSSTPTDELVINGDGSVSVVDGTEPGTYTIEYTICDVSDSGNCDTATVTVEVTEGTGNVIDAVDDAYTLQTGEDGTIAESDVLSNDTYNGDPVTLADVVLSSTPTDQLVINGDGSVSVVDGTEPGTYTIEYTICDVMDVNNCDTATVTVVVTEGVGNVIDAVDDAYNAGSGGGDITESDVLSNDTYNGDPVTLADVVLSSTPTDQLVINGDGSVSVVDGTEPGTYTIEYTICDVMDVNNCDTATVTVVVTEGVGNVIDAVDDAYNAGSGGGDITDSDVLFNDTLNDEAIVLIDVILTSTPTNVLTVNDDGSVTVAPGTPAGTYTIEYTICEAANPDNCDTATVTVIVEDIEVNQMLTPNGDLKNDFLFIRGVEYIKSSTIKIFNRWGTLVFEGNNYDNVNNVFDGRVRGKSALSVNDYLPAGVYFYIFNYETEQGSFTDSEYIYISR</sequence>
<keyword evidence="4" id="KW-0106">Calcium</keyword>